<dbReference type="PROSITE" id="PS50157">
    <property type="entry name" value="ZINC_FINGER_C2H2_2"/>
    <property type="match status" value="1"/>
</dbReference>
<evidence type="ECO:0000259" key="8">
    <source>
        <dbReference type="PROSITE" id="PS50157"/>
    </source>
</evidence>
<keyword evidence="10" id="KW-1185">Reference proteome</keyword>
<keyword evidence="1" id="KW-0479">Metal-binding</keyword>
<name>A0ABR4IP50_9EURO</name>
<dbReference type="PANTHER" id="PTHR47660">
    <property type="entry name" value="TRANSCRIPTION FACTOR WITH C2H2 AND ZN(2)-CYS(6) DNA BINDING DOMAIN (EUROFUNG)-RELATED-RELATED"/>
    <property type="match status" value="1"/>
</dbReference>
<dbReference type="InterPro" id="IPR036864">
    <property type="entry name" value="Zn2-C6_fun-type_DNA-bd_sf"/>
</dbReference>
<gene>
    <name evidence="9" type="ORF">BDW59DRAFT_170537</name>
</gene>
<dbReference type="EMBL" id="JBFXLS010000016">
    <property type="protein sequence ID" value="KAL2829525.1"/>
    <property type="molecule type" value="Genomic_DNA"/>
</dbReference>
<dbReference type="SUPFAM" id="SSF57701">
    <property type="entry name" value="Zn2/Cys6 DNA-binding domain"/>
    <property type="match status" value="1"/>
</dbReference>
<organism evidence="9 10">
    <name type="scientific">Aspergillus cavernicola</name>
    <dbReference type="NCBI Taxonomy" id="176166"/>
    <lineage>
        <taxon>Eukaryota</taxon>
        <taxon>Fungi</taxon>
        <taxon>Dikarya</taxon>
        <taxon>Ascomycota</taxon>
        <taxon>Pezizomycotina</taxon>
        <taxon>Eurotiomycetes</taxon>
        <taxon>Eurotiomycetidae</taxon>
        <taxon>Eurotiales</taxon>
        <taxon>Aspergillaceae</taxon>
        <taxon>Aspergillus</taxon>
        <taxon>Aspergillus subgen. Nidulantes</taxon>
    </lineage>
</organism>
<evidence type="ECO:0000313" key="10">
    <source>
        <dbReference type="Proteomes" id="UP001610335"/>
    </source>
</evidence>
<protein>
    <recommendedName>
        <fullName evidence="8">C2H2-type domain-containing protein</fullName>
    </recommendedName>
</protein>
<evidence type="ECO:0000313" key="9">
    <source>
        <dbReference type="EMBL" id="KAL2829525.1"/>
    </source>
</evidence>
<dbReference type="CDD" id="cd00067">
    <property type="entry name" value="GAL4"/>
    <property type="match status" value="1"/>
</dbReference>
<comment type="caution">
    <text evidence="9">The sequence shown here is derived from an EMBL/GenBank/DDBJ whole genome shotgun (WGS) entry which is preliminary data.</text>
</comment>
<dbReference type="Gene3D" id="4.10.240.10">
    <property type="entry name" value="Zn(2)-C6 fungal-type DNA-binding domain"/>
    <property type="match status" value="1"/>
</dbReference>
<dbReference type="Proteomes" id="UP001610335">
    <property type="component" value="Unassembled WGS sequence"/>
</dbReference>
<evidence type="ECO:0000256" key="2">
    <source>
        <dbReference type="ARBA" id="ARBA00022833"/>
    </source>
</evidence>
<evidence type="ECO:0000256" key="1">
    <source>
        <dbReference type="ARBA" id="ARBA00022723"/>
    </source>
</evidence>
<proteinExistence type="predicted"/>
<evidence type="ECO:0000256" key="7">
    <source>
        <dbReference type="PROSITE-ProRule" id="PRU00042"/>
    </source>
</evidence>
<feature type="domain" description="C2H2-type" evidence="8">
    <location>
        <begin position="12"/>
        <end position="41"/>
    </location>
</feature>
<keyword evidence="3" id="KW-0805">Transcription regulation</keyword>
<keyword evidence="7" id="KW-0863">Zinc-finger</keyword>
<keyword evidence="6" id="KW-0539">Nucleus</keyword>
<keyword evidence="5" id="KW-0804">Transcription</keyword>
<dbReference type="Pfam" id="PF00172">
    <property type="entry name" value="Zn_clus"/>
    <property type="match status" value="1"/>
</dbReference>
<dbReference type="PANTHER" id="PTHR47660:SF3">
    <property type="entry name" value="FINGER DOMAIN PROTEIN, PUTATIVE (AFU_ORTHOLOGUE AFUA_4G03310)-RELATED"/>
    <property type="match status" value="1"/>
</dbReference>
<dbReference type="InterPro" id="IPR001138">
    <property type="entry name" value="Zn2Cys6_DnaBD"/>
</dbReference>
<keyword evidence="4" id="KW-0238">DNA-binding</keyword>
<evidence type="ECO:0000256" key="5">
    <source>
        <dbReference type="ARBA" id="ARBA00023163"/>
    </source>
</evidence>
<dbReference type="InterPro" id="IPR013087">
    <property type="entry name" value="Znf_C2H2_type"/>
</dbReference>
<keyword evidence="2" id="KW-0862">Zinc</keyword>
<reference evidence="9 10" key="1">
    <citation type="submission" date="2024-07" db="EMBL/GenBank/DDBJ databases">
        <title>Section-level genome sequencing and comparative genomics of Aspergillus sections Usti and Cavernicolus.</title>
        <authorList>
            <consortium name="Lawrence Berkeley National Laboratory"/>
            <person name="Nybo J.L."/>
            <person name="Vesth T.C."/>
            <person name="Theobald S."/>
            <person name="Frisvad J.C."/>
            <person name="Larsen T.O."/>
            <person name="Kjaerboelling I."/>
            <person name="Rothschild-Mancinelli K."/>
            <person name="Lyhne E.K."/>
            <person name="Kogle M.E."/>
            <person name="Barry K."/>
            <person name="Clum A."/>
            <person name="Na H."/>
            <person name="Ledsgaard L."/>
            <person name="Lin J."/>
            <person name="Lipzen A."/>
            <person name="Kuo A."/>
            <person name="Riley R."/>
            <person name="Mondo S."/>
            <person name="LaButti K."/>
            <person name="Haridas S."/>
            <person name="Pangalinan J."/>
            <person name="Salamov A.A."/>
            <person name="Simmons B.A."/>
            <person name="Magnuson J.K."/>
            <person name="Chen J."/>
            <person name="Drula E."/>
            <person name="Henrissat B."/>
            <person name="Wiebenga A."/>
            <person name="Lubbers R.J."/>
            <person name="Gomes A.C."/>
            <person name="Makela M.R."/>
            <person name="Stajich J."/>
            <person name="Grigoriev I.V."/>
            <person name="Mortensen U.H."/>
            <person name="De vries R.P."/>
            <person name="Baker S.E."/>
            <person name="Andersen M.R."/>
        </authorList>
    </citation>
    <scope>NUCLEOTIDE SEQUENCE [LARGE SCALE GENOMIC DNA]</scope>
    <source>
        <strain evidence="9 10">CBS 600.67</strain>
    </source>
</reference>
<sequence length="439" mass="50070">MEAVRAKAGPELQCMTCQKRFGKKSSLVRHLKICTSPNSNPRQKSCDQCSFAKSKCDLQQPSCRRCTSRNILSPDSQADPDHFGGSLTHTYATPMGIHPMDSLEPDQVLSAVTYDAFSTPDLATTPPQPLTNWEKGFSFTSLMSLFSEDNEPGSLLHPRPILSLDAWRQTVVLSQESRSPLGHHSMEFSFRVLRTWPRMMARNFQNRTTTPLAHCCTIAKMWHGQCEMSAGLVRDTVVREMTYLFQNYRKFDEAELVAALQAIAIYTILLLFPTSDKTPLSVVDMAVLANLQKLINYVGSLGLVLQEETAHVRPVWEAWINITSRPRAVFALYLVHWSLSAYHALPSFNCRELKCMPAPAPKLLWHAKDREEWEPHYNRWLVEWGQNEYLHGEVSELRLGISLDIRFEKWLEETDEFGMLLMALAERAKMDRCKAQTCN</sequence>
<evidence type="ECO:0000256" key="6">
    <source>
        <dbReference type="ARBA" id="ARBA00023242"/>
    </source>
</evidence>
<evidence type="ECO:0000256" key="3">
    <source>
        <dbReference type="ARBA" id="ARBA00023015"/>
    </source>
</evidence>
<accession>A0ABR4IP50</accession>
<evidence type="ECO:0000256" key="4">
    <source>
        <dbReference type="ARBA" id="ARBA00023125"/>
    </source>
</evidence>